<evidence type="ECO:0000256" key="1">
    <source>
        <dbReference type="ARBA" id="ARBA00004496"/>
    </source>
</evidence>
<dbReference type="SUPFAM" id="SSF46785">
    <property type="entry name" value="Winged helix' DNA-binding domain"/>
    <property type="match status" value="1"/>
</dbReference>
<evidence type="ECO:0000313" key="8">
    <source>
        <dbReference type="Proteomes" id="UP001314635"/>
    </source>
</evidence>
<dbReference type="InterPro" id="IPR036388">
    <property type="entry name" value="WH-like_DNA-bd_sf"/>
</dbReference>
<evidence type="ECO:0000256" key="2">
    <source>
        <dbReference type="ARBA" id="ARBA00022490"/>
    </source>
</evidence>
<keyword evidence="4" id="KW-0238">DNA-binding</keyword>
<dbReference type="PANTHER" id="PTHR33164:SF5">
    <property type="entry name" value="ORGANIC HYDROPEROXIDE RESISTANCE TRANSCRIPTIONAL REGULATOR"/>
    <property type="match status" value="1"/>
</dbReference>
<proteinExistence type="predicted"/>
<keyword evidence="8" id="KW-1185">Reference proteome</keyword>
<dbReference type="InterPro" id="IPR036390">
    <property type="entry name" value="WH_DNA-bd_sf"/>
</dbReference>
<dbReference type="Gene3D" id="1.10.10.10">
    <property type="entry name" value="Winged helix-like DNA-binding domain superfamily/Winged helix DNA-binding domain"/>
    <property type="match status" value="1"/>
</dbReference>
<keyword evidence="3" id="KW-0805">Transcription regulation</keyword>
<dbReference type="Pfam" id="PF22381">
    <property type="entry name" value="Staph_reg_Sar_Rot"/>
    <property type="match status" value="1"/>
</dbReference>
<evidence type="ECO:0000256" key="5">
    <source>
        <dbReference type="ARBA" id="ARBA00023163"/>
    </source>
</evidence>
<dbReference type="InterPro" id="IPR039422">
    <property type="entry name" value="MarR/SlyA-like"/>
</dbReference>
<dbReference type="PANTHER" id="PTHR33164">
    <property type="entry name" value="TRANSCRIPTIONAL REGULATOR, MARR FAMILY"/>
    <property type="match status" value="1"/>
</dbReference>
<comment type="subcellular location">
    <subcellularLocation>
        <location evidence="1">Cytoplasm</location>
    </subcellularLocation>
</comment>
<evidence type="ECO:0000256" key="3">
    <source>
        <dbReference type="ARBA" id="ARBA00023015"/>
    </source>
</evidence>
<dbReference type="PROSITE" id="PS50995">
    <property type="entry name" value="HTH_MARR_2"/>
    <property type="match status" value="1"/>
</dbReference>
<dbReference type="Proteomes" id="UP001314635">
    <property type="component" value="Unassembled WGS sequence"/>
</dbReference>
<feature type="domain" description="HTH marR-type" evidence="6">
    <location>
        <begin position="12"/>
        <end position="142"/>
    </location>
</feature>
<dbReference type="InterPro" id="IPR055166">
    <property type="entry name" value="Transc_reg_Sar_Rot_HTH"/>
</dbReference>
<sequence>MERPDGPEVKLDELLCFGIYAAGHAFNRVYKQLLDDLNVTYPQYLVMVLLWERDDQTVGELGSRLFLESNTLTPLLKRLEALCYIARRRDPSDERQVRISLTEAGAALRAKAATVPACIQAASGLTAAQARQLLSGVTALRAALDSYEPE</sequence>
<keyword evidence="2" id="KW-0963">Cytoplasm</keyword>
<dbReference type="PRINTS" id="PR00598">
    <property type="entry name" value="HTHMARR"/>
</dbReference>
<name>A0ABS5G344_9BRAD</name>
<dbReference type="RefSeq" id="WP_172235598.1">
    <property type="nucleotide sequence ID" value="NZ_JABFDP010000002.1"/>
</dbReference>
<evidence type="ECO:0000313" key="7">
    <source>
        <dbReference type="EMBL" id="MBR1135750.1"/>
    </source>
</evidence>
<evidence type="ECO:0000259" key="6">
    <source>
        <dbReference type="PROSITE" id="PS50995"/>
    </source>
</evidence>
<evidence type="ECO:0000256" key="4">
    <source>
        <dbReference type="ARBA" id="ARBA00023125"/>
    </source>
</evidence>
<accession>A0ABS5G344</accession>
<keyword evidence="5" id="KW-0804">Transcription</keyword>
<dbReference type="EMBL" id="JAFCLK010000006">
    <property type="protein sequence ID" value="MBR1135750.1"/>
    <property type="molecule type" value="Genomic_DNA"/>
</dbReference>
<comment type="caution">
    <text evidence="7">The sequence shown here is derived from an EMBL/GenBank/DDBJ whole genome shotgun (WGS) entry which is preliminary data.</text>
</comment>
<dbReference type="InterPro" id="IPR000835">
    <property type="entry name" value="HTH_MarR-typ"/>
</dbReference>
<gene>
    <name evidence="7" type="ORF">JQ619_08230</name>
</gene>
<protein>
    <submittedName>
        <fullName evidence="7">MarR family transcriptional regulator</fullName>
    </submittedName>
</protein>
<dbReference type="SMART" id="SM00347">
    <property type="entry name" value="HTH_MARR"/>
    <property type="match status" value="1"/>
</dbReference>
<organism evidence="7 8">
    <name type="scientific">Bradyrhizobium denitrificans</name>
    <dbReference type="NCBI Taxonomy" id="2734912"/>
    <lineage>
        <taxon>Bacteria</taxon>
        <taxon>Pseudomonadati</taxon>
        <taxon>Pseudomonadota</taxon>
        <taxon>Alphaproteobacteria</taxon>
        <taxon>Hyphomicrobiales</taxon>
        <taxon>Nitrobacteraceae</taxon>
        <taxon>Bradyrhizobium</taxon>
    </lineage>
</organism>
<reference evidence="8" key="1">
    <citation type="journal article" date="2021" name="ISME J.">
        <title>Evolutionary origin and ecological implication of a unique nif island in free-living Bradyrhizobium lineages.</title>
        <authorList>
            <person name="Tao J."/>
        </authorList>
    </citation>
    <scope>NUCLEOTIDE SEQUENCE [LARGE SCALE GENOMIC DNA]</scope>
    <source>
        <strain evidence="8">SZCCT0094</strain>
    </source>
</reference>